<reference evidence="5 6" key="1">
    <citation type="submission" date="2018-10" db="EMBL/GenBank/DDBJ databases">
        <title>Comparative functional genomics of the obligate endosymbiont Buchnera aphidicola.</title>
        <authorList>
            <person name="Chong R.A."/>
        </authorList>
    </citation>
    <scope>NUCLEOTIDE SEQUENCE [LARGE SCALE GENOMIC DNA]</scope>
    <source>
        <strain evidence="5 6">Ssp</strain>
    </source>
</reference>
<dbReference type="SUPFAM" id="SSF55194">
    <property type="entry name" value="Ribosome recycling factor, RRF"/>
    <property type="match status" value="1"/>
</dbReference>
<comment type="function">
    <text evidence="3">Responsible for the release of ribosomes from messenger RNA at the termination of protein biosynthesis. May increase the efficiency of translation by recycling ribosomes from one round of translation to another.</text>
</comment>
<name>A0A4D6YMT7_9GAMM</name>
<dbReference type="OrthoDB" id="9804006at2"/>
<evidence type="ECO:0000256" key="3">
    <source>
        <dbReference type="HAMAP-Rule" id="MF_00040"/>
    </source>
</evidence>
<gene>
    <name evidence="3" type="primary">frr</name>
    <name evidence="5" type="ORF">D9V79_00750</name>
</gene>
<dbReference type="AlphaFoldDB" id="A0A4D6YMT7"/>
<dbReference type="Gene3D" id="3.30.1360.40">
    <property type="match status" value="1"/>
</dbReference>
<evidence type="ECO:0000256" key="1">
    <source>
        <dbReference type="ARBA" id="ARBA00005912"/>
    </source>
</evidence>
<evidence type="ECO:0000256" key="2">
    <source>
        <dbReference type="ARBA" id="ARBA00022917"/>
    </source>
</evidence>
<dbReference type="EMBL" id="CP032998">
    <property type="protein sequence ID" value="QCI26335.1"/>
    <property type="molecule type" value="Genomic_DNA"/>
</dbReference>
<sequence length="185" mass="21558">MMDNFKKDVENQMYKCVKNFKKKICGLHLGKVSPSLIEGICIEYYGSITPIKQLANITVENSCTLKLSIFDHTLTKIVEKAIIQSNLGLNPIVHGNYIRIVMPYVTEEKRKKIFIFIKQQAENNRVAIRNIRRCANETLKKYVQDKIIDKDLERIVHNEIQKLTNFYINKVNIILSNKELEVMKV</sequence>
<dbReference type="InterPro" id="IPR002661">
    <property type="entry name" value="Ribosome_recyc_fac"/>
</dbReference>
<evidence type="ECO:0000259" key="4">
    <source>
        <dbReference type="Pfam" id="PF01765"/>
    </source>
</evidence>
<dbReference type="InterPro" id="IPR036191">
    <property type="entry name" value="RRF_sf"/>
</dbReference>
<dbReference type="InterPro" id="IPR023584">
    <property type="entry name" value="Ribosome_recyc_fac_dom"/>
</dbReference>
<dbReference type="FunFam" id="3.30.1360.40:FF:000001">
    <property type="entry name" value="Ribosome-recycling factor"/>
    <property type="match status" value="1"/>
</dbReference>
<keyword evidence="6" id="KW-1185">Reference proteome</keyword>
<dbReference type="Gene3D" id="1.10.132.20">
    <property type="entry name" value="Ribosome-recycling factor"/>
    <property type="match status" value="1"/>
</dbReference>
<dbReference type="GO" id="GO:0043023">
    <property type="term" value="F:ribosomal large subunit binding"/>
    <property type="evidence" value="ECO:0007669"/>
    <property type="project" value="TreeGrafter"/>
</dbReference>
<dbReference type="PANTHER" id="PTHR20982">
    <property type="entry name" value="RIBOSOME RECYCLING FACTOR"/>
    <property type="match status" value="1"/>
</dbReference>
<comment type="subcellular location">
    <subcellularLocation>
        <location evidence="3">Cytoplasm</location>
    </subcellularLocation>
</comment>
<keyword evidence="3" id="KW-0963">Cytoplasm</keyword>
<dbReference type="Proteomes" id="UP000298636">
    <property type="component" value="Chromosome"/>
</dbReference>
<dbReference type="Pfam" id="PF01765">
    <property type="entry name" value="RRF"/>
    <property type="match status" value="1"/>
</dbReference>
<dbReference type="PANTHER" id="PTHR20982:SF3">
    <property type="entry name" value="MITOCHONDRIAL RIBOSOME RECYCLING FACTOR PSEUDO 1"/>
    <property type="match status" value="1"/>
</dbReference>
<dbReference type="GO" id="GO:0002184">
    <property type="term" value="P:cytoplasmic translational termination"/>
    <property type="evidence" value="ECO:0007669"/>
    <property type="project" value="TreeGrafter"/>
</dbReference>
<protein>
    <recommendedName>
        <fullName evidence="3">Ribosome-recycling factor</fullName>
        <shortName evidence="3">RRF</shortName>
    </recommendedName>
    <alternativeName>
        <fullName evidence="3">Ribosome-releasing factor</fullName>
    </alternativeName>
</protein>
<dbReference type="RefSeq" id="WP_158351738.1">
    <property type="nucleotide sequence ID" value="NZ_CP032998.1"/>
</dbReference>
<dbReference type="GO" id="GO:0005829">
    <property type="term" value="C:cytosol"/>
    <property type="evidence" value="ECO:0007669"/>
    <property type="project" value="GOC"/>
</dbReference>
<dbReference type="NCBIfam" id="TIGR00496">
    <property type="entry name" value="frr"/>
    <property type="match status" value="1"/>
</dbReference>
<evidence type="ECO:0000313" key="6">
    <source>
        <dbReference type="Proteomes" id="UP000298636"/>
    </source>
</evidence>
<dbReference type="HAMAP" id="MF_00040">
    <property type="entry name" value="RRF"/>
    <property type="match status" value="1"/>
</dbReference>
<evidence type="ECO:0000313" key="5">
    <source>
        <dbReference type="EMBL" id="QCI26335.1"/>
    </source>
</evidence>
<feature type="domain" description="Ribosome recycling factor" evidence="4">
    <location>
        <begin position="20"/>
        <end position="183"/>
    </location>
</feature>
<keyword evidence="2 3" id="KW-0648">Protein biosynthesis</keyword>
<comment type="similarity">
    <text evidence="1 3">Belongs to the RRF family.</text>
</comment>
<organism evidence="5 6">
    <name type="scientific">Buchnera aphidicola</name>
    <name type="common">Stegophylla sp.</name>
    <dbReference type="NCBI Taxonomy" id="2315800"/>
    <lineage>
        <taxon>Bacteria</taxon>
        <taxon>Pseudomonadati</taxon>
        <taxon>Pseudomonadota</taxon>
        <taxon>Gammaproteobacteria</taxon>
        <taxon>Enterobacterales</taxon>
        <taxon>Erwiniaceae</taxon>
        <taxon>Buchnera</taxon>
    </lineage>
</organism>
<accession>A0A4D6YMT7</accession>
<proteinExistence type="inferred from homology"/>